<feature type="transmembrane region" description="Helical" evidence="1">
    <location>
        <begin position="60"/>
        <end position="90"/>
    </location>
</feature>
<dbReference type="OrthoDB" id="384274at2157"/>
<proteinExistence type="predicted"/>
<keyword evidence="1" id="KW-1133">Transmembrane helix</keyword>
<feature type="transmembrane region" description="Helical" evidence="1">
    <location>
        <begin position="35"/>
        <end position="54"/>
    </location>
</feature>
<feature type="transmembrane region" description="Helical" evidence="1">
    <location>
        <begin position="6"/>
        <end position="23"/>
    </location>
</feature>
<organism evidence="2 3">
    <name type="scientific">Methanoplanus limicola DSM 2279</name>
    <dbReference type="NCBI Taxonomy" id="937775"/>
    <lineage>
        <taxon>Archaea</taxon>
        <taxon>Methanobacteriati</taxon>
        <taxon>Methanobacteriota</taxon>
        <taxon>Stenosarchaea group</taxon>
        <taxon>Methanomicrobia</taxon>
        <taxon>Methanomicrobiales</taxon>
        <taxon>Methanomicrobiaceae</taxon>
        <taxon>Methanoplanus</taxon>
    </lineage>
</organism>
<feature type="transmembrane region" description="Helical" evidence="1">
    <location>
        <begin position="156"/>
        <end position="179"/>
    </location>
</feature>
<evidence type="ECO:0000313" key="2">
    <source>
        <dbReference type="EMBL" id="EHQ35484.1"/>
    </source>
</evidence>
<evidence type="ECO:0000313" key="3">
    <source>
        <dbReference type="Proteomes" id="UP000005741"/>
    </source>
</evidence>
<dbReference type="HOGENOM" id="CLU_1352126_0_0_2"/>
<protein>
    <submittedName>
        <fullName evidence="2">Uncharacterized protein</fullName>
    </submittedName>
</protein>
<evidence type="ECO:0000256" key="1">
    <source>
        <dbReference type="SAM" id="Phobius"/>
    </source>
</evidence>
<keyword evidence="3" id="KW-1185">Reference proteome</keyword>
<gene>
    <name evidence="2" type="ORF">Metlim_1375</name>
</gene>
<dbReference type="RefSeq" id="WP_004077237.1">
    <property type="nucleotide sequence ID" value="NZ_CM001436.1"/>
</dbReference>
<keyword evidence="1" id="KW-0812">Transmembrane</keyword>
<sequence length="207" mass="22332">MIESDIAFILLFAYIGGSLKYIDSAFDDGVFNRKLALILSVLTGFVFCLVIALNGYTAGIYLGIVISVILAGKIDNFAFSLITAMVLAGVILLGAEGLLYVNILTLAVIVLTSFIDEIGNDSADALKTSININKPAGVKGVLTDLYIRWFTFRCTAFAGLIFLALFADMPWIFFVAVLADEGMYQFVGSVAGKRKKTTDTNPVVQVD</sequence>
<feature type="transmembrane region" description="Helical" evidence="1">
    <location>
        <begin position="97"/>
        <end position="115"/>
    </location>
</feature>
<dbReference type="Proteomes" id="UP000005741">
    <property type="component" value="Chromosome"/>
</dbReference>
<name>H1Z2F8_9EURY</name>
<dbReference type="AlphaFoldDB" id="H1Z2F8"/>
<keyword evidence="1" id="KW-0472">Membrane</keyword>
<dbReference type="EMBL" id="CM001436">
    <property type="protein sequence ID" value="EHQ35484.1"/>
    <property type="molecule type" value="Genomic_DNA"/>
</dbReference>
<reference evidence="2 3" key="1">
    <citation type="submission" date="2011-10" db="EMBL/GenBank/DDBJ databases">
        <title>The Improved High-Quality Draft genome of Methanoplanus limicola DSM 2279.</title>
        <authorList>
            <consortium name="US DOE Joint Genome Institute (JGI-PGF)"/>
            <person name="Lucas S."/>
            <person name="Copeland A."/>
            <person name="Lapidus A."/>
            <person name="Glavina del Rio T."/>
            <person name="Dalin E."/>
            <person name="Tice H."/>
            <person name="Bruce D."/>
            <person name="Goodwin L."/>
            <person name="Pitluck S."/>
            <person name="Peters L."/>
            <person name="Mikhailova N."/>
            <person name="Lu M."/>
            <person name="Kyrpides N."/>
            <person name="Mavromatis K."/>
            <person name="Ivanova N."/>
            <person name="Markowitz V."/>
            <person name="Cheng J.-F."/>
            <person name="Hugenholtz P."/>
            <person name="Woyke T."/>
            <person name="Wu D."/>
            <person name="Wirth R."/>
            <person name="Brambilla E.-M."/>
            <person name="Klenk H.-P."/>
            <person name="Eisen J.A."/>
        </authorList>
    </citation>
    <scope>NUCLEOTIDE SEQUENCE [LARGE SCALE GENOMIC DNA]</scope>
    <source>
        <strain evidence="2 3">DSM 2279</strain>
    </source>
</reference>
<dbReference type="InParanoid" id="H1Z2F8"/>
<dbReference type="STRING" id="937775.Metlim_1375"/>
<accession>H1Z2F8</accession>